<dbReference type="AlphaFoldDB" id="A0A438M7V5"/>
<organism evidence="2 3">
    <name type="scientific">Nonomuraea polychroma</name>
    <dbReference type="NCBI Taxonomy" id="46176"/>
    <lineage>
        <taxon>Bacteria</taxon>
        <taxon>Bacillati</taxon>
        <taxon>Actinomycetota</taxon>
        <taxon>Actinomycetes</taxon>
        <taxon>Streptosporangiales</taxon>
        <taxon>Streptosporangiaceae</taxon>
        <taxon>Nonomuraea</taxon>
    </lineage>
</organism>
<comment type="caution">
    <text evidence="2">The sequence shown here is derived from an EMBL/GenBank/DDBJ whole genome shotgun (WGS) entry which is preliminary data.</text>
</comment>
<evidence type="ECO:0000313" key="3">
    <source>
        <dbReference type="Proteomes" id="UP000284824"/>
    </source>
</evidence>
<dbReference type="EMBL" id="SAUN01000001">
    <property type="protein sequence ID" value="RVX41792.1"/>
    <property type="molecule type" value="Genomic_DNA"/>
</dbReference>
<feature type="region of interest" description="Disordered" evidence="1">
    <location>
        <begin position="40"/>
        <end position="109"/>
    </location>
</feature>
<dbReference type="Gene3D" id="3.30.70.1060">
    <property type="entry name" value="Dimeric alpha+beta barrel"/>
    <property type="match status" value="1"/>
</dbReference>
<proteinExistence type="predicted"/>
<dbReference type="OrthoDB" id="668782at2"/>
<protein>
    <submittedName>
        <fullName evidence="2">Uncharacterized protein</fullName>
    </submittedName>
</protein>
<name>A0A438M7V5_9ACTN</name>
<dbReference type="RefSeq" id="WP_127933986.1">
    <property type="nucleotide sequence ID" value="NZ_SAUN01000001.1"/>
</dbReference>
<dbReference type="Proteomes" id="UP000284824">
    <property type="component" value="Unassembled WGS sequence"/>
</dbReference>
<reference evidence="2 3" key="1">
    <citation type="submission" date="2019-01" db="EMBL/GenBank/DDBJ databases">
        <title>Sequencing the genomes of 1000 actinobacteria strains.</title>
        <authorList>
            <person name="Klenk H.-P."/>
        </authorList>
    </citation>
    <scope>NUCLEOTIDE SEQUENCE [LARGE SCALE GENOMIC DNA]</scope>
    <source>
        <strain evidence="2 3">DSM 43925</strain>
    </source>
</reference>
<accession>A0A438M7V5</accession>
<gene>
    <name evidence="2" type="ORF">EDD27_4363</name>
</gene>
<evidence type="ECO:0000256" key="1">
    <source>
        <dbReference type="SAM" id="MobiDB-lite"/>
    </source>
</evidence>
<evidence type="ECO:0000313" key="2">
    <source>
        <dbReference type="EMBL" id="RVX41792.1"/>
    </source>
</evidence>
<sequence>MKSVFFVVGDERPWAEAGAEERKRVYEKWGEYDRFLRERGAALAGNAPPDPATRRPAPPDDGSRPAARSRRRQPRRSTWSVPHVSGGRVVAMPTGRRPWPSGGGEGDGG</sequence>
<keyword evidence="3" id="KW-1185">Reference proteome</keyword>